<dbReference type="InterPro" id="IPR029062">
    <property type="entry name" value="Class_I_gatase-like"/>
</dbReference>
<reference evidence="1" key="1">
    <citation type="submission" date="2020-05" db="EMBL/GenBank/DDBJ databases">
        <authorList>
            <person name="Chiriac C."/>
            <person name="Salcher M."/>
            <person name="Ghai R."/>
            <person name="Kavagutti S V."/>
        </authorList>
    </citation>
    <scope>NUCLEOTIDE SEQUENCE</scope>
</reference>
<name>A0A6J7IDB6_9ZZZZ</name>
<dbReference type="Gene3D" id="3.40.50.880">
    <property type="match status" value="1"/>
</dbReference>
<dbReference type="EMBL" id="CAFBMK010000147">
    <property type="protein sequence ID" value="CAB4928512.1"/>
    <property type="molecule type" value="Genomic_DNA"/>
</dbReference>
<dbReference type="CDD" id="cd01745">
    <property type="entry name" value="GATase1_2"/>
    <property type="match status" value="1"/>
</dbReference>
<proteinExistence type="predicted"/>
<dbReference type="InterPro" id="IPR011697">
    <property type="entry name" value="Peptidase_C26"/>
</dbReference>
<accession>A0A6J7IDB6</accession>
<gene>
    <name evidence="1" type="ORF">UFOPK3564_02239</name>
</gene>
<dbReference type="PROSITE" id="PS51273">
    <property type="entry name" value="GATASE_TYPE_1"/>
    <property type="match status" value="1"/>
</dbReference>
<protein>
    <submittedName>
        <fullName evidence="1">Unannotated protein</fullName>
    </submittedName>
</protein>
<sequence>MSTTEHPDAAGVVVTTPRPVVGVTCAHETIRHGESWQQPADFVPASYVAAIQRAGGRAVLLPVDPVDAAHPEEVLAGLHGLILTGGVDLAPASYGAAPHPATSGETPERDRFEMALAVAAQDRDLPLLAICRGMQIVAAAGGGTLLQHLPEVLGTEEHRRIPGTLDERNAHGVDLTPGSLAARAVGAETASVRSHHHQALDRLPAGWRVTGRATGDALTEAIERDDRAFCLGVQWHPEGDARSAVISALVDAARTRAGAEGPGVR</sequence>
<dbReference type="GO" id="GO:0033969">
    <property type="term" value="F:gamma-glutamyl-gamma-aminobutyrate hydrolase activity"/>
    <property type="evidence" value="ECO:0007669"/>
    <property type="project" value="TreeGrafter"/>
</dbReference>
<dbReference type="GO" id="GO:0006598">
    <property type="term" value="P:polyamine catabolic process"/>
    <property type="evidence" value="ECO:0007669"/>
    <property type="project" value="TreeGrafter"/>
</dbReference>
<dbReference type="PANTHER" id="PTHR43235:SF1">
    <property type="entry name" value="GLUTAMINE AMIDOTRANSFERASE PB2B2.05-RELATED"/>
    <property type="match status" value="1"/>
</dbReference>
<evidence type="ECO:0000313" key="1">
    <source>
        <dbReference type="EMBL" id="CAB4928512.1"/>
    </source>
</evidence>
<dbReference type="Pfam" id="PF07722">
    <property type="entry name" value="Peptidase_C26"/>
    <property type="match status" value="1"/>
</dbReference>
<dbReference type="AlphaFoldDB" id="A0A6J7IDB6"/>
<dbReference type="SUPFAM" id="SSF52317">
    <property type="entry name" value="Class I glutamine amidotransferase-like"/>
    <property type="match status" value="1"/>
</dbReference>
<dbReference type="GO" id="GO:0005829">
    <property type="term" value="C:cytosol"/>
    <property type="evidence" value="ECO:0007669"/>
    <property type="project" value="TreeGrafter"/>
</dbReference>
<dbReference type="InterPro" id="IPR044668">
    <property type="entry name" value="PuuD-like"/>
</dbReference>
<organism evidence="1">
    <name type="scientific">freshwater metagenome</name>
    <dbReference type="NCBI Taxonomy" id="449393"/>
    <lineage>
        <taxon>unclassified sequences</taxon>
        <taxon>metagenomes</taxon>
        <taxon>ecological metagenomes</taxon>
    </lineage>
</organism>
<dbReference type="PANTHER" id="PTHR43235">
    <property type="entry name" value="GLUTAMINE AMIDOTRANSFERASE PB2B2.05-RELATED"/>
    <property type="match status" value="1"/>
</dbReference>